<dbReference type="AlphaFoldDB" id="A0A8H5GRN2"/>
<evidence type="ECO:0000313" key="3">
    <source>
        <dbReference type="Proteomes" id="UP000565441"/>
    </source>
</evidence>
<evidence type="ECO:0000313" key="2">
    <source>
        <dbReference type="EMBL" id="KAF5369670.1"/>
    </source>
</evidence>
<keyword evidence="3" id="KW-1185">Reference proteome</keyword>
<reference evidence="2 3" key="1">
    <citation type="journal article" date="2020" name="ISME J.">
        <title>Uncovering the hidden diversity of litter-decomposition mechanisms in mushroom-forming fungi.</title>
        <authorList>
            <person name="Floudas D."/>
            <person name="Bentzer J."/>
            <person name="Ahren D."/>
            <person name="Johansson T."/>
            <person name="Persson P."/>
            <person name="Tunlid A."/>
        </authorList>
    </citation>
    <scope>NUCLEOTIDE SEQUENCE [LARGE SCALE GENOMIC DNA]</scope>
    <source>
        <strain evidence="2 3">CBS 661.87</strain>
    </source>
</reference>
<sequence length="240" mass="25891">MFPATSSKTTPSQVGRPIRPIPNRAQNISFSNSNTKSADIIRYALNNNIPSDVHKKIMGGVKALHPAQLDNLLNALKSVQVISDRDVVAAADNTRRHCVRCHKGYFERHNGIGACEILHQKPEVIETAGPGVGFFAEATNVRICTNDPAIFPGGTGNRDASGAVVVTMKVEVDYKCCGMRTKVGTPVLPCFVGRHTTRPVNVDYEKKNVPKCEYLGCFGPRIAATPVEHDAPAGTDVTQA</sequence>
<feature type="compositionally biased region" description="Polar residues" evidence="1">
    <location>
        <begin position="1"/>
        <end position="13"/>
    </location>
</feature>
<feature type="region of interest" description="Disordered" evidence="1">
    <location>
        <begin position="1"/>
        <end position="30"/>
    </location>
</feature>
<evidence type="ECO:0000256" key="1">
    <source>
        <dbReference type="SAM" id="MobiDB-lite"/>
    </source>
</evidence>
<dbReference type="EMBL" id="JAACJP010000055">
    <property type="protein sequence ID" value="KAF5369670.1"/>
    <property type="molecule type" value="Genomic_DNA"/>
</dbReference>
<comment type="caution">
    <text evidence="2">The sequence shown here is derived from an EMBL/GenBank/DDBJ whole genome shotgun (WGS) entry which is preliminary data.</text>
</comment>
<dbReference type="OrthoDB" id="3245731at2759"/>
<dbReference type="Proteomes" id="UP000565441">
    <property type="component" value="Unassembled WGS sequence"/>
</dbReference>
<proteinExistence type="predicted"/>
<gene>
    <name evidence="2" type="ORF">D9615_010254</name>
</gene>
<organism evidence="2 3">
    <name type="scientific">Tricholomella constricta</name>
    <dbReference type="NCBI Taxonomy" id="117010"/>
    <lineage>
        <taxon>Eukaryota</taxon>
        <taxon>Fungi</taxon>
        <taxon>Dikarya</taxon>
        <taxon>Basidiomycota</taxon>
        <taxon>Agaricomycotina</taxon>
        <taxon>Agaricomycetes</taxon>
        <taxon>Agaricomycetidae</taxon>
        <taxon>Agaricales</taxon>
        <taxon>Tricholomatineae</taxon>
        <taxon>Lyophyllaceae</taxon>
        <taxon>Tricholomella</taxon>
    </lineage>
</organism>
<protein>
    <submittedName>
        <fullName evidence="2">Uncharacterized protein</fullName>
    </submittedName>
</protein>
<name>A0A8H5GRN2_9AGAR</name>
<accession>A0A8H5GRN2</accession>